<keyword evidence="4" id="KW-1185">Reference proteome</keyword>
<evidence type="ECO:0000313" key="4">
    <source>
        <dbReference type="Proteomes" id="UP000037035"/>
    </source>
</evidence>
<feature type="transmembrane region" description="Helical" evidence="1">
    <location>
        <begin position="309"/>
        <end position="333"/>
    </location>
</feature>
<protein>
    <submittedName>
        <fullName evidence="3">Putative signal peptide protein</fullName>
    </submittedName>
</protein>
<keyword evidence="1" id="KW-0812">Transmembrane</keyword>
<feature type="transmembrane region" description="Helical" evidence="1">
    <location>
        <begin position="88"/>
        <end position="110"/>
    </location>
</feature>
<organism evidence="3 4">
    <name type="scientific">Puccinia sorghi</name>
    <dbReference type="NCBI Taxonomy" id="27349"/>
    <lineage>
        <taxon>Eukaryota</taxon>
        <taxon>Fungi</taxon>
        <taxon>Dikarya</taxon>
        <taxon>Basidiomycota</taxon>
        <taxon>Pucciniomycotina</taxon>
        <taxon>Pucciniomycetes</taxon>
        <taxon>Pucciniales</taxon>
        <taxon>Pucciniaceae</taxon>
        <taxon>Puccinia</taxon>
    </lineage>
</organism>
<feature type="transmembrane region" description="Helical" evidence="1">
    <location>
        <begin position="284"/>
        <end position="303"/>
    </location>
</feature>
<keyword evidence="1" id="KW-0472">Membrane</keyword>
<proteinExistence type="predicted"/>
<keyword evidence="1" id="KW-1133">Transmembrane helix</keyword>
<feature type="transmembrane region" description="Helical" evidence="1">
    <location>
        <begin position="379"/>
        <end position="397"/>
    </location>
</feature>
<reference evidence="3 4" key="1">
    <citation type="submission" date="2015-08" db="EMBL/GenBank/DDBJ databases">
        <title>Next Generation Sequencing and Analysis of the Genome of Puccinia sorghi L Schw, the Causal Agent of Maize Common Rust.</title>
        <authorList>
            <person name="Rochi L."/>
            <person name="Burguener G."/>
            <person name="Darino M."/>
            <person name="Turjanski A."/>
            <person name="Kreff E."/>
            <person name="Dieguez M.J."/>
            <person name="Sacco F."/>
        </authorList>
    </citation>
    <scope>NUCLEOTIDE SEQUENCE [LARGE SCALE GENOMIC DNA]</scope>
    <source>
        <strain evidence="3 4">RO10H11247</strain>
    </source>
</reference>
<comment type="caution">
    <text evidence="3">The sequence shown here is derived from an EMBL/GenBank/DDBJ whole genome shotgun (WGS) entry which is preliminary data.</text>
</comment>
<keyword evidence="2" id="KW-0732">Signal</keyword>
<feature type="transmembrane region" description="Helical" evidence="1">
    <location>
        <begin position="345"/>
        <end position="373"/>
    </location>
</feature>
<dbReference type="Proteomes" id="UP000037035">
    <property type="component" value="Unassembled WGS sequence"/>
</dbReference>
<dbReference type="AlphaFoldDB" id="A0A0L6V1B5"/>
<feature type="transmembrane region" description="Helical" evidence="1">
    <location>
        <begin position="122"/>
        <end position="147"/>
    </location>
</feature>
<evidence type="ECO:0000313" key="3">
    <source>
        <dbReference type="EMBL" id="KNZ54551.1"/>
    </source>
</evidence>
<evidence type="ECO:0000256" key="2">
    <source>
        <dbReference type="SAM" id="SignalP"/>
    </source>
</evidence>
<gene>
    <name evidence="3" type="ORF">VP01_2916g1</name>
</gene>
<name>A0A0L6V1B5_9BASI</name>
<dbReference type="VEuPathDB" id="FungiDB:VP01_2916g1"/>
<dbReference type="EMBL" id="LAVV01007853">
    <property type="protein sequence ID" value="KNZ54551.1"/>
    <property type="molecule type" value="Genomic_DNA"/>
</dbReference>
<accession>A0A0L6V1B5</accession>
<feature type="transmembrane region" description="Helical" evidence="1">
    <location>
        <begin position="585"/>
        <end position="604"/>
    </location>
</feature>
<feature type="chain" id="PRO_5005568010" evidence="2">
    <location>
        <begin position="22"/>
        <end position="653"/>
    </location>
</feature>
<evidence type="ECO:0000256" key="1">
    <source>
        <dbReference type="SAM" id="Phobius"/>
    </source>
</evidence>
<sequence length="653" mass="74932">MALSWNCFLLTWAIYVRIAPGTRCTMSVRTSVSMTSRAPKFSISSDLARNTPTQSSSLVSLSFNKKSQQDLKVSIHCQFSNLGKPSLVLFYPISVLTLMFFSSVLLLRVFVVDFLPEDPLGISSLFFSFFMSFIYSEIQLNIFCNLVETWLNFMLKAYENFHQDKKSPWLRFNHTCCDSLLAIVLRVVNASCRNRVSSLSFKKTQSQKLNTVALEYLKTGLGESGSGTVKIWFSLIASHQESTIAKSSKLQDIKSTWASSHILNHFSPLISQSILKISLIHQHFLPILFVFILLYCFLFDSQIAELSLFIFSFSSFLHFSDYLSFLHVFLFLSRLTYSLSFQSRVVCFSVYLTFSYSPYSCLTCCFSQFVFSFCQSTPLFFQVGLPSSSVCVFWWVFERSTHQQLTKNKVLLSIQHSHFSNIINCTVSMKRFGWPSNFHCLGRVVLVLVIETFDAEWCLVDDSFHPYRILSKFSIQKNIKPYVTCHLVIIDWSWCKVYNLPIRCPVGLTGDLPIGQEAPSRHRSGILNSLICAWEISNWGMEEGKMMMISDIAELPVAQIPQSETEKSEFQTVFLEFRICNDYKLVFYLLSLQAYIFFVSTTLTKKSFFSTFVMKKVCLPKLHQGEIPGTSLSYAIAYMLPEVWFETFNMLVA</sequence>
<feature type="signal peptide" evidence="2">
    <location>
        <begin position="1"/>
        <end position="21"/>
    </location>
</feature>